<keyword evidence="2" id="KW-0813">Transport</keyword>
<feature type="transmembrane region" description="Helical" evidence="9">
    <location>
        <begin position="368"/>
        <end position="388"/>
    </location>
</feature>
<dbReference type="AlphaFoldDB" id="A0A1H8F2Z3"/>
<feature type="domain" description="Major facilitator superfamily (MFS) profile" evidence="10">
    <location>
        <begin position="19"/>
        <end position="486"/>
    </location>
</feature>
<dbReference type="PROSITE" id="PS00216">
    <property type="entry name" value="SUGAR_TRANSPORT_1"/>
    <property type="match status" value="1"/>
</dbReference>
<dbReference type="Gene3D" id="1.20.1720.10">
    <property type="entry name" value="Multidrug resistance protein D"/>
    <property type="match status" value="1"/>
</dbReference>
<protein>
    <submittedName>
        <fullName evidence="11">Drug resistance transporter, EmrB/QacA subfamily</fullName>
    </submittedName>
</protein>
<dbReference type="InterPro" id="IPR036259">
    <property type="entry name" value="MFS_trans_sf"/>
</dbReference>
<feature type="transmembrane region" description="Helical" evidence="9">
    <location>
        <begin position="463"/>
        <end position="482"/>
    </location>
</feature>
<feature type="transmembrane region" description="Helical" evidence="9">
    <location>
        <begin position="116"/>
        <end position="135"/>
    </location>
</feature>
<dbReference type="PROSITE" id="PS50850">
    <property type="entry name" value="MFS"/>
    <property type="match status" value="1"/>
</dbReference>
<dbReference type="Gene3D" id="1.20.1250.20">
    <property type="entry name" value="MFS general substrate transporter like domains"/>
    <property type="match status" value="1"/>
</dbReference>
<dbReference type="RefSeq" id="WP_079175911.1">
    <property type="nucleotide sequence ID" value="NZ_FODD01000003.1"/>
</dbReference>
<evidence type="ECO:0000256" key="7">
    <source>
        <dbReference type="ARBA" id="ARBA00023251"/>
    </source>
</evidence>
<evidence type="ECO:0000313" key="11">
    <source>
        <dbReference type="EMBL" id="SEN26000.1"/>
    </source>
</evidence>
<dbReference type="CDD" id="cd17321">
    <property type="entry name" value="MFS_MMR_MDR_like"/>
    <property type="match status" value="1"/>
</dbReference>
<feature type="transmembrane region" description="Helical" evidence="9">
    <location>
        <begin position="305"/>
        <end position="324"/>
    </location>
</feature>
<evidence type="ECO:0000256" key="8">
    <source>
        <dbReference type="SAM" id="MobiDB-lite"/>
    </source>
</evidence>
<proteinExistence type="predicted"/>
<keyword evidence="7" id="KW-0046">Antibiotic resistance</keyword>
<evidence type="ECO:0000256" key="5">
    <source>
        <dbReference type="ARBA" id="ARBA00022989"/>
    </source>
</evidence>
<dbReference type="Proteomes" id="UP000181951">
    <property type="component" value="Unassembled WGS sequence"/>
</dbReference>
<sequence>MSQTVASRLQDAGANRWKALVFISLAQLMVVLDSTIVNIALPSAQHALGISDANKQWVITAYALAFGGLLLFGGRIADLWGRKRTFVVGLTGFALASAIGGAAANEAMLLSSRAAQGLFGALLAPSALSLLAVTFTDAKERAKAFGIFGAIAGGGGAVGLLLGGVLTEYLNWRWTFFVNIPFAVIAALGAYFVIREPEGSRNRSSLDVPGVVLATLGLVSLVYGFTRAETAGWSATSTIGLFVAAAVLLLSFGLVESKVKAPLLPLRVVGDRNRGGTYLSLGLAIIGLFGVFLFLTYYLQVVQGYSAIKTGLAFLPMVTAFVVGSTQIGARLVTRLPARVLMAPGFAVAAVGMLLLTRLQVGSSYPGVILPGLVLLGLGMGTAFMPAMSLATQGVQPRDAGVASAMVNTSQQVGGAIGTALLNTIAASATTTYLAAHAAGAAGSASAQRLLQSQSLVHGYTHAIWWAVAIEAVAALIALTFVNAPRPGSTLVASSAGTGKDAKDGQDGQDTDDAVQLPAAMH</sequence>
<keyword evidence="4 9" id="KW-0812">Transmembrane</keyword>
<evidence type="ECO:0000259" key="10">
    <source>
        <dbReference type="PROSITE" id="PS50850"/>
    </source>
</evidence>
<dbReference type="NCBIfam" id="TIGR00711">
    <property type="entry name" value="efflux_EmrB"/>
    <property type="match status" value="1"/>
</dbReference>
<reference evidence="11 12" key="1">
    <citation type="submission" date="2016-10" db="EMBL/GenBank/DDBJ databases">
        <authorList>
            <person name="de Groot N.N."/>
        </authorList>
    </citation>
    <scope>NUCLEOTIDE SEQUENCE [LARGE SCALE GENOMIC DNA]</scope>
    <source>
        <strain evidence="11 12">CGMCC 4.2026</strain>
    </source>
</reference>
<feature type="transmembrane region" description="Helical" evidence="9">
    <location>
        <begin position="336"/>
        <end position="356"/>
    </location>
</feature>
<dbReference type="InterPro" id="IPR020846">
    <property type="entry name" value="MFS_dom"/>
</dbReference>
<dbReference type="GO" id="GO:0022857">
    <property type="term" value="F:transmembrane transporter activity"/>
    <property type="evidence" value="ECO:0007669"/>
    <property type="project" value="InterPro"/>
</dbReference>
<evidence type="ECO:0000256" key="4">
    <source>
        <dbReference type="ARBA" id="ARBA00022692"/>
    </source>
</evidence>
<gene>
    <name evidence="11" type="ORF">SAMN05216267_1003105</name>
</gene>
<keyword evidence="5 9" id="KW-1133">Transmembrane helix</keyword>
<dbReference type="GO" id="GO:0046677">
    <property type="term" value="P:response to antibiotic"/>
    <property type="evidence" value="ECO:0007669"/>
    <property type="project" value="UniProtKB-KW"/>
</dbReference>
<evidence type="ECO:0000256" key="3">
    <source>
        <dbReference type="ARBA" id="ARBA00022475"/>
    </source>
</evidence>
<dbReference type="EMBL" id="FODD01000003">
    <property type="protein sequence ID" value="SEN26000.1"/>
    <property type="molecule type" value="Genomic_DNA"/>
</dbReference>
<name>A0A1H8F2Z3_9ACTN</name>
<dbReference type="GO" id="GO:0005886">
    <property type="term" value="C:plasma membrane"/>
    <property type="evidence" value="ECO:0007669"/>
    <property type="project" value="UniProtKB-SubCell"/>
</dbReference>
<keyword evidence="3" id="KW-1003">Cell membrane</keyword>
<comment type="subcellular location">
    <subcellularLocation>
        <location evidence="1">Cell membrane</location>
        <topology evidence="1">Multi-pass membrane protein</topology>
    </subcellularLocation>
</comment>
<organism evidence="11 12">
    <name type="scientific">Actinacidiphila rubida</name>
    <dbReference type="NCBI Taxonomy" id="310780"/>
    <lineage>
        <taxon>Bacteria</taxon>
        <taxon>Bacillati</taxon>
        <taxon>Actinomycetota</taxon>
        <taxon>Actinomycetes</taxon>
        <taxon>Kitasatosporales</taxon>
        <taxon>Streptomycetaceae</taxon>
        <taxon>Actinacidiphila</taxon>
    </lineage>
</organism>
<evidence type="ECO:0000313" key="12">
    <source>
        <dbReference type="Proteomes" id="UP000181951"/>
    </source>
</evidence>
<dbReference type="SUPFAM" id="SSF103473">
    <property type="entry name" value="MFS general substrate transporter"/>
    <property type="match status" value="1"/>
</dbReference>
<dbReference type="OrthoDB" id="4080117at2"/>
<evidence type="ECO:0000256" key="1">
    <source>
        <dbReference type="ARBA" id="ARBA00004651"/>
    </source>
</evidence>
<dbReference type="InterPro" id="IPR011701">
    <property type="entry name" value="MFS"/>
</dbReference>
<feature type="transmembrane region" description="Helical" evidence="9">
    <location>
        <begin position="172"/>
        <end position="194"/>
    </location>
</feature>
<evidence type="ECO:0000256" key="9">
    <source>
        <dbReference type="SAM" id="Phobius"/>
    </source>
</evidence>
<feature type="transmembrane region" description="Helical" evidence="9">
    <location>
        <begin position="20"/>
        <end position="41"/>
    </location>
</feature>
<feature type="transmembrane region" description="Helical" evidence="9">
    <location>
        <begin position="231"/>
        <end position="255"/>
    </location>
</feature>
<dbReference type="PRINTS" id="PR01036">
    <property type="entry name" value="TCRTETB"/>
</dbReference>
<dbReference type="PANTHER" id="PTHR42718:SF46">
    <property type="entry name" value="BLR6921 PROTEIN"/>
    <property type="match status" value="1"/>
</dbReference>
<feature type="transmembrane region" description="Helical" evidence="9">
    <location>
        <begin position="276"/>
        <end position="299"/>
    </location>
</feature>
<evidence type="ECO:0000256" key="6">
    <source>
        <dbReference type="ARBA" id="ARBA00023136"/>
    </source>
</evidence>
<dbReference type="PANTHER" id="PTHR42718">
    <property type="entry name" value="MAJOR FACILITATOR SUPERFAMILY MULTIDRUG TRANSPORTER MFSC"/>
    <property type="match status" value="1"/>
</dbReference>
<evidence type="ECO:0000256" key="2">
    <source>
        <dbReference type="ARBA" id="ARBA00022448"/>
    </source>
</evidence>
<dbReference type="Pfam" id="PF07690">
    <property type="entry name" value="MFS_1"/>
    <property type="match status" value="1"/>
</dbReference>
<feature type="transmembrane region" description="Helical" evidence="9">
    <location>
        <begin position="86"/>
        <end position="104"/>
    </location>
</feature>
<accession>A0A1H8F2Z3</accession>
<feature type="transmembrane region" description="Helical" evidence="9">
    <location>
        <begin position="56"/>
        <end position="74"/>
    </location>
</feature>
<feature type="transmembrane region" description="Helical" evidence="9">
    <location>
        <begin position="147"/>
        <end position="166"/>
    </location>
</feature>
<feature type="transmembrane region" description="Helical" evidence="9">
    <location>
        <begin position="206"/>
        <end position="225"/>
    </location>
</feature>
<feature type="region of interest" description="Disordered" evidence="8">
    <location>
        <begin position="493"/>
        <end position="522"/>
    </location>
</feature>
<keyword evidence="12" id="KW-1185">Reference proteome</keyword>
<keyword evidence="6 9" id="KW-0472">Membrane</keyword>
<dbReference type="InterPro" id="IPR004638">
    <property type="entry name" value="EmrB-like"/>
</dbReference>
<dbReference type="STRING" id="310780.SAMN05216267_1003105"/>
<dbReference type="InterPro" id="IPR005829">
    <property type="entry name" value="Sugar_transporter_CS"/>
</dbReference>